<proteinExistence type="predicted"/>
<organism evidence="1">
    <name type="scientific">Loa loa</name>
    <name type="common">Eye worm</name>
    <name type="synonym">Filaria loa</name>
    <dbReference type="NCBI Taxonomy" id="7209"/>
    <lineage>
        <taxon>Eukaryota</taxon>
        <taxon>Metazoa</taxon>
        <taxon>Ecdysozoa</taxon>
        <taxon>Nematoda</taxon>
        <taxon>Chromadorea</taxon>
        <taxon>Rhabditida</taxon>
        <taxon>Spirurina</taxon>
        <taxon>Spiruromorpha</taxon>
        <taxon>Filarioidea</taxon>
        <taxon>Onchocercidae</taxon>
        <taxon>Loa</taxon>
    </lineage>
</organism>
<dbReference type="RefSeq" id="XP_003146934.2">
    <property type="nucleotide sequence ID" value="XM_003146886.2"/>
</dbReference>
<dbReference type="KEGG" id="loa:LOAG_11365"/>
<reference evidence="1" key="1">
    <citation type="submission" date="2012-04" db="EMBL/GenBank/DDBJ databases">
        <title>The Genome Sequence of Loa loa.</title>
        <authorList>
            <consortium name="The Broad Institute Genome Sequencing Platform"/>
            <consortium name="Broad Institute Genome Sequencing Center for Infectious Disease"/>
            <person name="Nutman T.B."/>
            <person name="Fink D.L."/>
            <person name="Russ C."/>
            <person name="Young S."/>
            <person name="Zeng Q."/>
            <person name="Gargeya S."/>
            <person name="Alvarado L."/>
            <person name="Berlin A."/>
            <person name="Chapman S.B."/>
            <person name="Chen Z."/>
            <person name="Freedman E."/>
            <person name="Gellesch M."/>
            <person name="Goldberg J."/>
            <person name="Griggs A."/>
            <person name="Gujja S."/>
            <person name="Heilman E.R."/>
            <person name="Heiman D."/>
            <person name="Howarth C."/>
            <person name="Mehta T."/>
            <person name="Neiman D."/>
            <person name="Pearson M."/>
            <person name="Roberts A."/>
            <person name="Saif S."/>
            <person name="Shea T."/>
            <person name="Shenoy N."/>
            <person name="Sisk P."/>
            <person name="Stolte C."/>
            <person name="Sykes S."/>
            <person name="White J."/>
            <person name="Yandava C."/>
            <person name="Haas B."/>
            <person name="Henn M.R."/>
            <person name="Nusbaum C."/>
            <person name="Birren B."/>
        </authorList>
    </citation>
    <scope>NUCLEOTIDE SEQUENCE [LARGE SCALE GENOMIC DNA]</scope>
</reference>
<name>A0A1S0TN19_LOALO</name>
<dbReference type="EMBL" id="JH713017">
    <property type="protein sequence ID" value="EFO17136.2"/>
    <property type="molecule type" value="Genomic_DNA"/>
</dbReference>
<dbReference type="CTD" id="9948818"/>
<sequence>MNPVVTEYIPNALSSGSFSLLRINWKEKKSDKNEENDFLESSYTIFQEVAKIIKENRCDQRKEEKDDQEKASRICEYIREEEK</sequence>
<dbReference type="InParanoid" id="A0A1S0TN19"/>
<protein>
    <submittedName>
        <fullName evidence="1">Uncharacterized protein</fullName>
    </submittedName>
</protein>
<dbReference type="GeneID" id="9948818"/>
<evidence type="ECO:0000313" key="1">
    <source>
        <dbReference type="EMBL" id="EFO17136.2"/>
    </source>
</evidence>
<gene>
    <name evidence="1" type="ORF">LOAG_11365</name>
</gene>
<dbReference type="AlphaFoldDB" id="A0A1S0TN19"/>
<accession>A0A1S0TN19</accession>
<feature type="non-terminal residue" evidence="1">
    <location>
        <position position="83"/>
    </location>
</feature>